<proteinExistence type="predicted"/>
<protein>
    <submittedName>
        <fullName evidence="1">Uncharacterized protein</fullName>
    </submittedName>
</protein>
<accession>A0ACA8ZCS3</accession>
<name>A0ACA8ZCS3_9BACL</name>
<dbReference type="Proteomes" id="UP000501793">
    <property type="component" value="Chromosome"/>
</dbReference>
<gene>
    <name evidence="1" type="ORF">FAVT5_2953</name>
</gene>
<evidence type="ECO:0000313" key="1">
    <source>
        <dbReference type="EMBL" id="CAB3394581.1"/>
    </source>
</evidence>
<reference evidence="1" key="1">
    <citation type="submission" date="2020-04" db="EMBL/GenBank/DDBJ databases">
        <authorList>
            <person name="Hogendoorn C."/>
        </authorList>
    </citation>
    <scope>NUCLEOTIDE SEQUENCE</scope>
    <source>
        <strain evidence="1">FAVT5</strain>
    </source>
</reference>
<sequence length="71" mass="7922">MPMRNGNRGIHLNHPPLTLRVRSVPMRNGNLREYVAKAAELKSVRSVPMRNGNSKYGILSTEMVTAFVACL</sequence>
<dbReference type="EMBL" id="LR792684">
    <property type="protein sequence ID" value="CAB3394581.1"/>
    <property type="molecule type" value="Genomic_DNA"/>
</dbReference>
<organism evidence="1 2">
    <name type="scientific">Kyrpidia spormannii</name>
    <dbReference type="NCBI Taxonomy" id="2055160"/>
    <lineage>
        <taxon>Bacteria</taxon>
        <taxon>Bacillati</taxon>
        <taxon>Bacillota</taxon>
        <taxon>Bacilli</taxon>
        <taxon>Bacillales</taxon>
        <taxon>Alicyclobacillaceae</taxon>
        <taxon>Kyrpidia</taxon>
    </lineage>
</organism>
<keyword evidence="2" id="KW-1185">Reference proteome</keyword>
<evidence type="ECO:0000313" key="2">
    <source>
        <dbReference type="Proteomes" id="UP000501793"/>
    </source>
</evidence>